<accession>A0A6A5ZRM7</accession>
<proteinExistence type="predicted"/>
<feature type="transmembrane region" description="Helical" evidence="1">
    <location>
        <begin position="9"/>
        <end position="27"/>
    </location>
</feature>
<keyword evidence="1" id="KW-0812">Transmembrane</keyword>
<organism evidence="2 3">
    <name type="scientific">Lophiotrema nucula</name>
    <dbReference type="NCBI Taxonomy" id="690887"/>
    <lineage>
        <taxon>Eukaryota</taxon>
        <taxon>Fungi</taxon>
        <taxon>Dikarya</taxon>
        <taxon>Ascomycota</taxon>
        <taxon>Pezizomycotina</taxon>
        <taxon>Dothideomycetes</taxon>
        <taxon>Pleosporomycetidae</taxon>
        <taxon>Pleosporales</taxon>
        <taxon>Lophiotremataceae</taxon>
        <taxon>Lophiotrema</taxon>
    </lineage>
</organism>
<name>A0A6A5ZRM7_9PLEO</name>
<keyword evidence="3" id="KW-1185">Reference proteome</keyword>
<gene>
    <name evidence="2" type="ORF">BDV96DRAFT_565891</name>
</gene>
<dbReference type="Proteomes" id="UP000799770">
    <property type="component" value="Unassembled WGS sequence"/>
</dbReference>
<keyword evidence="1" id="KW-1133">Transmembrane helix</keyword>
<dbReference type="EMBL" id="ML977313">
    <property type="protein sequence ID" value="KAF2120918.1"/>
    <property type="molecule type" value="Genomic_DNA"/>
</dbReference>
<protein>
    <submittedName>
        <fullName evidence="2">Uncharacterized protein</fullName>
    </submittedName>
</protein>
<evidence type="ECO:0000313" key="3">
    <source>
        <dbReference type="Proteomes" id="UP000799770"/>
    </source>
</evidence>
<sequence length="123" mass="14045">MGMLTFQYSYYLFYLASLLPVGLWWAACEDSLRIDEMKTSHIILLLVHELDSLVRSPDPPRFVSVSHTLMLSSRVWVWVWVYALLLHCKRRICTTDEEQLAAAGGLCAGLRRQSPGAHSNLHN</sequence>
<keyword evidence="1" id="KW-0472">Membrane</keyword>
<reference evidence="2" key="1">
    <citation type="journal article" date="2020" name="Stud. Mycol.">
        <title>101 Dothideomycetes genomes: a test case for predicting lifestyles and emergence of pathogens.</title>
        <authorList>
            <person name="Haridas S."/>
            <person name="Albert R."/>
            <person name="Binder M."/>
            <person name="Bloem J."/>
            <person name="Labutti K."/>
            <person name="Salamov A."/>
            <person name="Andreopoulos B."/>
            <person name="Baker S."/>
            <person name="Barry K."/>
            <person name="Bills G."/>
            <person name="Bluhm B."/>
            <person name="Cannon C."/>
            <person name="Castanera R."/>
            <person name="Culley D."/>
            <person name="Daum C."/>
            <person name="Ezra D."/>
            <person name="Gonzalez J."/>
            <person name="Henrissat B."/>
            <person name="Kuo A."/>
            <person name="Liang C."/>
            <person name="Lipzen A."/>
            <person name="Lutzoni F."/>
            <person name="Magnuson J."/>
            <person name="Mondo S."/>
            <person name="Nolan M."/>
            <person name="Ohm R."/>
            <person name="Pangilinan J."/>
            <person name="Park H.-J."/>
            <person name="Ramirez L."/>
            <person name="Alfaro M."/>
            <person name="Sun H."/>
            <person name="Tritt A."/>
            <person name="Yoshinaga Y."/>
            <person name="Zwiers L.-H."/>
            <person name="Turgeon B."/>
            <person name="Goodwin S."/>
            <person name="Spatafora J."/>
            <person name="Crous P."/>
            <person name="Grigoriev I."/>
        </authorList>
    </citation>
    <scope>NUCLEOTIDE SEQUENCE</scope>
    <source>
        <strain evidence="2">CBS 627.86</strain>
    </source>
</reference>
<evidence type="ECO:0000313" key="2">
    <source>
        <dbReference type="EMBL" id="KAF2120918.1"/>
    </source>
</evidence>
<evidence type="ECO:0000256" key="1">
    <source>
        <dbReference type="SAM" id="Phobius"/>
    </source>
</evidence>
<dbReference type="AlphaFoldDB" id="A0A6A5ZRM7"/>